<organism evidence="1 2">
    <name type="scientific">Panicum virgatum</name>
    <name type="common">Blackwell switchgrass</name>
    <dbReference type="NCBI Taxonomy" id="38727"/>
    <lineage>
        <taxon>Eukaryota</taxon>
        <taxon>Viridiplantae</taxon>
        <taxon>Streptophyta</taxon>
        <taxon>Embryophyta</taxon>
        <taxon>Tracheophyta</taxon>
        <taxon>Spermatophyta</taxon>
        <taxon>Magnoliopsida</taxon>
        <taxon>Liliopsida</taxon>
        <taxon>Poales</taxon>
        <taxon>Poaceae</taxon>
        <taxon>PACMAD clade</taxon>
        <taxon>Panicoideae</taxon>
        <taxon>Panicodae</taxon>
        <taxon>Paniceae</taxon>
        <taxon>Panicinae</taxon>
        <taxon>Panicum</taxon>
        <taxon>Panicum sect. Hiantes</taxon>
    </lineage>
</organism>
<reference evidence="1" key="1">
    <citation type="submission" date="2020-05" db="EMBL/GenBank/DDBJ databases">
        <title>WGS assembly of Panicum virgatum.</title>
        <authorList>
            <person name="Lovell J.T."/>
            <person name="Jenkins J."/>
            <person name="Shu S."/>
            <person name="Juenger T.E."/>
            <person name="Schmutz J."/>
        </authorList>
    </citation>
    <scope>NUCLEOTIDE SEQUENCE</scope>
    <source>
        <strain evidence="1">AP13</strain>
    </source>
</reference>
<sequence>MPLDRPVVSMDEPHLVCFLLCVAHHTRHGRHGDPTTWLLMVDTRRKMIESVSRYHGEPGDTPMATLIPSNVSYYFNSCRDRAWMCQQIRQVDSIERQPKEEEEEDATTNSVLQTCCRSPAETDEAGQASEIFEALEEIPSYGLDRDEMLKAYGILGHDKGRRFRSFLRLPLSSRKDWLLMEIRASKA</sequence>
<gene>
    <name evidence="1" type="ORF">PVAP13_8NG061904</name>
</gene>
<proteinExistence type="predicted"/>
<name>A0A8T0P561_PANVG</name>
<evidence type="ECO:0000313" key="2">
    <source>
        <dbReference type="Proteomes" id="UP000823388"/>
    </source>
</evidence>
<dbReference type="Proteomes" id="UP000823388">
    <property type="component" value="Chromosome 8N"/>
</dbReference>
<dbReference type="AlphaFoldDB" id="A0A8T0P561"/>
<evidence type="ECO:0000313" key="1">
    <source>
        <dbReference type="EMBL" id="KAG2556128.1"/>
    </source>
</evidence>
<dbReference type="EMBL" id="CM029052">
    <property type="protein sequence ID" value="KAG2556128.1"/>
    <property type="molecule type" value="Genomic_DNA"/>
</dbReference>
<protein>
    <submittedName>
        <fullName evidence="1">Uncharacterized protein</fullName>
    </submittedName>
</protein>
<accession>A0A8T0P561</accession>
<keyword evidence="2" id="KW-1185">Reference proteome</keyword>
<comment type="caution">
    <text evidence="1">The sequence shown here is derived from an EMBL/GenBank/DDBJ whole genome shotgun (WGS) entry which is preliminary data.</text>
</comment>